<keyword evidence="2" id="KW-0472">Membrane</keyword>
<keyword evidence="4" id="KW-1185">Reference proteome</keyword>
<comment type="caution">
    <text evidence="3">The sequence shown here is derived from an EMBL/GenBank/DDBJ whole genome shotgun (WGS) entry which is preliminary data.</text>
</comment>
<protein>
    <submittedName>
        <fullName evidence="3">Uncharacterized protein</fullName>
    </submittedName>
</protein>
<proteinExistence type="predicted"/>
<feature type="transmembrane region" description="Helical" evidence="2">
    <location>
        <begin position="74"/>
        <end position="96"/>
    </location>
</feature>
<evidence type="ECO:0000313" key="4">
    <source>
        <dbReference type="Proteomes" id="UP000309128"/>
    </source>
</evidence>
<organism evidence="3 4">
    <name type="scientific">Nonomuraea turkmeniaca</name>
    <dbReference type="NCBI Taxonomy" id="103838"/>
    <lineage>
        <taxon>Bacteria</taxon>
        <taxon>Bacillati</taxon>
        <taxon>Actinomycetota</taxon>
        <taxon>Actinomycetes</taxon>
        <taxon>Streptosporangiales</taxon>
        <taxon>Streptosporangiaceae</taxon>
        <taxon>Nonomuraea</taxon>
    </lineage>
</organism>
<dbReference type="Proteomes" id="UP000309128">
    <property type="component" value="Unassembled WGS sequence"/>
</dbReference>
<reference evidence="3 4" key="1">
    <citation type="submission" date="2019-05" db="EMBL/GenBank/DDBJ databases">
        <title>Draft genome sequence of Nonomuraea turkmeniaca DSM 43926.</title>
        <authorList>
            <person name="Saricaoglu S."/>
            <person name="Isik K."/>
        </authorList>
    </citation>
    <scope>NUCLEOTIDE SEQUENCE [LARGE SCALE GENOMIC DNA]</scope>
    <source>
        <strain evidence="3 4">DSM 43926</strain>
    </source>
</reference>
<evidence type="ECO:0000256" key="2">
    <source>
        <dbReference type="SAM" id="Phobius"/>
    </source>
</evidence>
<feature type="non-terminal residue" evidence="3">
    <location>
        <position position="111"/>
    </location>
</feature>
<keyword evidence="2" id="KW-1133">Transmembrane helix</keyword>
<name>A0A5S4EU69_9ACTN</name>
<feature type="region of interest" description="Disordered" evidence="1">
    <location>
        <begin position="1"/>
        <end position="20"/>
    </location>
</feature>
<dbReference type="AlphaFoldDB" id="A0A5S4EU69"/>
<gene>
    <name evidence="3" type="ORF">ETD86_54545</name>
</gene>
<evidence type="ECO:0000313" key="3">
    <source>
        <dbReference type="EMBL" id="TMR01083.1"/>
    </source>
</evidence>
<keyword evidence="2" id="KW-0812">Transmembrane</keyword>
<dbReference type="EMBL" id="VCKY01000561">
    <property type="protein sequence ID" value="TMR01083.1"/>
    <property type="molecule type" value="Genomic_DNA"/>
</dbReference>
<evidence type="ECO:0000256" key="1">
    <source>
        <dbReference type="SAM" id="MobiDB-lite"/>
    </source>
</evidence>
<accession>A0A5S4EU69</accession>
<sequence length="111" mass="11541">MGAGGGAARGRLAAHPADQEERPTRLEWLSDGLLAVLPPLAGWLLGQDARLAVLLPLACAQSVALMWSRRFPLAALCVVVGLELALMALLLMPVLVGPLVAASRLGAWGRG</sequence>